<dbReference type="eggNOG" id="COG0596">
    <property type="taxonomic scope" value="Bacteria"/>
</dbReference>
<name>A0A098R0S6_9SPIO</name>
<reference evidence="2 3" key="1">
    <citation type="submission" date="2014-05" db="EMBL/GenBank/DDBJ databases">
        <title>De novo Genome Sequence of Spirocheata sp.</title>
        <authorList>
            <person name="Shivani Y."/>
            <person name="Subhash Y."/>
            <person name="Tushar L."/>
            <person name="Sasikala C."/>
            <person name="Ramana C.V."/>
        </authorList>
    </citation>
    <scope>NUCLEOTIDE SEQUENCE [LARGE SCALE GENOMIC DNA]</scope>
    <source>
        <strain evidence="2 3">JC230</strain>
    </source>
</reference>
<evidence type="ECO:0000313" key="3">
    <source>
        <dbReference type="Proteomes" id="UP000029692"/>
    </source>
</evidence>
<dbReference type="Proteomes" id="UP000029692">
    <property type="component" value="Unassembled WGS sequence"/>
</dbReference>
<proteinExistence type="predicted"/>
<sequence>MNKPVYKTEEGRNIVESSYQKVLENHSHTAFKQLFIPTEVARTHVLRFGEVTKPPLIMLHGSASNSAAWLGTISNFIDHFCVYCVDIPGEPGLSEPARCILDSESPKKWLTSLLDNLTIKKASFLTTSLGSWYALNFAITNPGRVTAISMLTTSGIVPAKRSFIVKAIFFMMLGEVGQKLLSKAIYHKTVVPSEVLAFQALVSRHFIPVMERIPVFSDEMLKTISGPVQFFGGDHDALIDSVKTGERIKNLLPHSEIHILEDTGHVILDQFSVIKDFLVSHKG</sequence>
<dbReference type="InterPro" id="IPR000073">
    <property type="entry name" value="AB_hydrolase_1"/>
</dbReference>
<dbReference type="STRING" id="1480694.DC28_04800"/>
<dbReference type="Gene3D" id="3.40.50.1820">
    <property type="entry name" value="alpha/beta hydrolase"/>
    <property type="match status" value="1"/>
</dbReference>
<evidence type="ECO:0000259" key="1">
    <source>
        <dbReference type="Pfam" id="PF12697"/>
    </source>
</evidence>
<feature type="domain" description="AB hydrolase-1" evidence="1">
    <location>
        <begin position="56"/>
        <end position="269"/>
    </location>
</feature>
<dbReference type="SUPFAM" id="SSF53474">
    <property type="entry name" value="alpha/beta-Hydrolases"/>
    <property type="match status" value="1"/>
</dbReference>
<dbReference type="PANTHER" id="PTHR43798:SF33">
    <property type="entry name" value="HYDROLASE, PUTATIVE (AFU_ORTHOLOGUE AFUA_2G14860)-RELATED"/>
    <property type="match status" value="1"/>
</dbReference>
<dbReference type="EMBL" id="JNUP01000041">
    <property type="protein sequence ID" value="KGE73288.1"/>
    <property type="molecule type" value="Genomic_DNA"/>
</dbReference>
<dbReference type="PANTHER" id="PTHR43798">
    <property type="entry name" value="MONOACYLGLYCEROL LIPASE"/>
    <property type="match status" value="1"/>
</dbReference>
<protein>
    <recommendedName>
        <fullName evidence="1">AB hydrolase-1 domain-containing protein</fullName>
    </recommendedName>
</protein>
<gene>
    <name evidence="2" type="ORF">DC28_04800</name>
</gene>
<evidence type="ECO:0000313" key="2">
    <source>
        <dbReference type="EMBL" id="KGE73288.1"/>
    </source>
</evidence>
<keyword evidence="3" id="KW-1185">Reference proteome</keyword>
<organism evidence="2 3">
    <name type="scientific">Spirochaeta lutea</name>
    <dbReference type="NCBI Taxonomy" id="1480694"/>
    <lineage>
        <taxon>Bacteria</taxon>
        <taxon>Pseudomonadati</taxon>
        <taxon>Spirochaetota</taxon>
        <taxon>Spirochaetia</taxon>
        <taxon>Spirochaetales</taxon>
        <taxon>Spirochaetaceae</taxon>
        <taxon>Spirochaeta</taxon>
    </lineage>
</organism>
<comment type="caution">
    <text evidence="2">The sequence shown here is derived from an EMBL/GenBank/DDBJ whole genome shotgun (WGS) entry which is preliminary data.</text>
</comment>
<dbReference type="InterPro" id="IPR050266">
    <property type="entry name" value="AB_hydrolase_sf"/>
</dbReference>
<dbReference type="InterPro" id="IPR029058">
    <property type="entry name" value="AB_hydrolase_fold"/>
</dbReference>
<dbReference type="AlphaFoldDB" id="A0A098R0S6"/>
<dbReference type="GO" id="GO:0016020">
    <property type="term" value="C:membrane"/>
    <property type="evidence" value="ECO:0007669"/>
    <property type="project" value="TreeGrafter"/>
</dbReference>
<dbReference type="Pfam" id="PF12697">
    <property type="entry name" value="Abhydrolase_6"/>
    <property type="match status" value="1"/>
</dbReference>
<dbReference type="RefSeq" id="WP_037546443.1">
    <property type="nucleotide sequence ID" value="NZ_JNUP01000041.1"/>
</dbReference>
<accession>A0A098R0S6</accession>